<comment type="caution">
    <text evidence="7">The sequence shown here is derived from an EMBL/GenBank/DDBJ whole genome shotgun (WGS) entry which is preliminary data.</text>
</comment>
<dbReference type="PANTHER" id="PTHR48043:SF159">
    <property type="entry name" value="EG:EG0003.4 PROTEIN-RELATED"/>
    <property type="match status" value="1"/>
</dbReference>
<dbReference type="Pfam" id="PF00201">
    <property type="entry name" value="UDPGT"/>
    <property type="match status" value="1"/>
</dbReference>
<dbReference type="CDD" id="cd03784">
    <property type="entry name" value="GT1_Gtf-like"/>
    <property type="match status" value="1"/>
</dbReference>
<dbReference type="PROSITE" id="PS00375">
    <property type="entry name" value="UDPGT"/>
    <property type="match status" value="1"/>
</dbReference>
<evidence type="ECO:0000313" key="8">
    <source>
        <dbReference type="Proteomes" id="UP000502823"/>
    </source>
</evidence>
<reference evidence="7" key="1">
    <citation type="journal article" date="2020" name="J. Asia-Pac. Entomol.">
        <title>Draft genome sequence of the termite, Coptotermes formosanus: Genetic insights into the pyruvate dehydrogenase complex of the termite.</title>
        <authorList>
            <person name="Itakura S."/>
            <person name="Yosikawa Y."/>
            <person name="Togami Y."/>
            <person name="Umezawa K."/>
        </authorList>
    </citation>
    <scope>NUCLEOTIDE SEQUENCE</scope>
    <source>
        <tissue evidence="7">Head</tissue>
    </source>
</reference>
<dbReference type="FunCoup" id="A0A6L2PYB8">
    <property type="interactions" value="212"/>
</dbReference>
<keyword evidence="5" id="KW-0812">Transmembrane</keyword>
<accession>A0A6L2PYB8</accession>
<dbReference type="FunFam" id="3.40.50.2000:FF:000144">
    <property type="entry name" value="UDP-glucuronosyltransferase"/>
    <property type="match status" value="1"/>
</dbReference>
<gene>
    <name evidence="7" type="ORF">Cfor_01842</name>
    <name evidence="6" type="ORF">Cfor_02104</name>
</gene>
<organism evidence="7 8">
    <name type="scientific">Coptotermes formosanus</name>
    <name type="common">Formosan subterranean termite</name>
    <dbReference type="NCBI Taxonomy" id="36987"/>
    <lineage>
        <taxon>Eukaryota</taxon>
        <taxon>Metazoa</taxon>
        <taxon>Ecdysozoa</taxon>
        <taxon>Arthropoda</taxon>
        <taxon>Hexapoda</taxon>
        <taxon>Insecta</taxon>
        <taxon>Pterygota</taxon>
        <taxon>Neoptera</taxon>
        <taxon>Polyneoptera</taxon>
        <taxon>Dictyoptera</taxon>
        <taxon>Blattodea</taxon>
        <taxon>Blattoidea</taxon>
        <taxon>Termitoidae</taxon>
        <taxon>Rhinotermitidae</taxon>
        <taxon>Coptotermes</taxon>
    </lineage>
</organism>
<dbReference type="InParanoid" id="A0A6L2PYB8"/>
<keyword evidence="2 4" id="KW-0328">Glycosyltransferase</keyword>
<dbReference type="FunFam" id="3.40.50.2000:FF:000050">
    <property type="entry name" value="UDP-glucuronosyltransferase"/>
    <property type="match status" value="1"/>
</dbReference>
<evidence type="ECO:0000313" key="6">
    <source>
        <dbReference type="EMBL" id="GFG31234.1"/>
    </source>
</evidence>
<dbReference type="InterPro" id="IPR050271">
    <property type="entry name" value="UDP-glycosyltransferase"/>
</dbReference>
<sequence length="552" mass="62469">MKNCRIVCAGASYEMFNTPAPKGKQVLQVVYFGLLLSTFVSYGAHGAKILGIFPLPGKSHFAVGSVLFKELANRGHQVTVLSPFPETSPIANYTSIDTRATLIFTVSGTMNSLDFSKLNYFQILILVFALGNDLADKFLQQKAVQDLIHSNDQEFDLIIAEAFNHDCVLGFAHKFKAPIVQVVTFGGTSWMADWVGNPTPYSYVPDPFQDFSDRMYFWERLLNTLGVTLQKLTRFFYFLPKQQALLEKYFSDYTPLPSISELDSSTSLLLLNHHFSISYPKPLMPNVVQVGGMHVKPAKKLPADLQKFIDEAPDGVIYFSMGSTLYSSDMSESKLKQFTEAFSKQKQRILWKWETDSLPGKPQNVKTSKWFPQSDILAHPNVRLFITHGGLLSTQETIHWGVPVVGIPMMGDQKLNMQRAVSAGYGILLDYANVTAESLDWALKEVLENSRYRENAQRLSRIYRDQPLTPLEQAVYWTEYVIRHKGAPHLRSAALDLAWYQYFLLDVIAVLALAVGSVVMIIFFTFRAILRKIRGGGRRQEDEKILKKKKRS</sequence>
<proteinExistence type="inferred from homology"/>
<dbReference type="SUPFAM" id="SSF53756">
    <property type="entry name" value="UDP-Glycosyltransferase/glycogen phosphorylase"/>
    <property type="match status" value="1"/>
</dbReference>
<dbReference type="InterPro" id="IPR002213">
    <property type="entry name" value="UDP_glucos_trans"/>
</dbReference>
<dbReference type="InterPro" id="IPR035595">
    <property type="entry name" value="UDP_glycos_trans_CS"/>
</dbReference>
<dbReference type="EMBL" id="BLKM01004380">
    <property type="protein sequence ID" value="GFG31234.1"/>
    <property type="molecule type" value="Genomic_DNA"/>
</dbReference>
<comment type="similarity">
    <text evidence="1 4">Belongs to the UDP-glycosyltransferase family.</text>
</comment>
<reference evidence="8" key="2">
    <citation type="submission" date="2020-01" db="EMBL/GenBank/DDBJ databases">
        <title>Draft genome sequence of the Termite Coptotermes fromosanus.</title>
        <authorList>
            <person name="Itakura S."/>
            <person name="Yosikawa Y."/>
            <person name="Umezawa K."/>
        </authorList>
    </citation>
    <scope>NUCLEOTIDE SEQUENCE [LARGE SCALE GENOMIC DNA]</scope>
</reference>
<evidence type="ECO:0000256" key="3">
    <source>
        <dbReference type="ARBA" id="ARBA00022679"/>
    </source>
</evidence>
<dbReference type="Proteomes" id="UP000502823">
    <property type="component" value="Unassembled WGS sequence"/>
</dbReference>
<feature type="transmembrane region" description="Helical" evidence="5">
    <location>
        <begin position="499"/>
        <end position="530"/>
    </location>
</feature>
<dbReference type="EMBL" id="BLKM01012111">
    <property type="protein sequence ID" value="GFG35558.1"/>
    <property type="molecule type" value="Genomic_DNA"/>
</dbReference>
<keyword evidence="8" id="KW-1185">Reference proteome</keyword>
<dbReference type="Gene3D" id="3.40.50.2000">
    <property type="entry name" value="Glycogen Phosphorylase B"/>
    <property type="match status" value="2"/>
</dbReference>
<name>A0A6L2PYB8_COPFO</name>
<dbReference type="GO" id="GO:0008194">
    <property type="term" value="F:UDP-glycosyltransferase activity"/>
    <property type="evidence" value="ECO:0007669"/>
    <property type="project" value="InterPro"/>
</dbReference>
<evidence type="ECO:0000256" key="1">
    <source>
        <dbReference type="ARBA" id="ARBA00009995"/>
    </source>
</evidence>
<keyword evidence="3 4" id="KW-0808">Transferase</keyword>
<dbReference type="PANTHER" id="PTHR48043">
    <property type="entry name" value="EG:EG0003.4 PROTEIN-RELATED"/>
    <property type="match status" value="1"/>
</dbReference>
<evidence type="ECO:0000256" key="5">
    <source>
        <dbReference type="SAM" id="Phobius"/>
    </source>
</evidence>
<evidence type="ECO:0000256" key="4">
    <source>
        <dbReference type="RuleBase" id="RU003718"/>
    </source>
</evidence>
<dbReference type="AlphaFoldDB" id="A0A6L2PYB8"/>
<dbReference type="OrthoDB" id="5835829at2759"/>
<evidence type="ECO:0000256" key="2">
    <source>
        <dbReference type="ARBA" id="ARBA00022676"/>
    </source>
</evidence>
<evidence type="ECO:0000313" key="7">
    <source>
        <dbReference type="EMBL" id="GFG35558.1"/>
    </source>
</evidence>
<protein>
    <submittedName>
        <fullName evidence="7">Uncharacterized protein</fullName>
    </submittedName>
</protein>
<keyword evidence="5" id="KW-0472">Membrane</keyword>
<keyword evidence="5" id="KW-1133">Transmembrane helix</keyword>